<dbReference type="InterPro" id="IPR039300">
    <property type="entry name" value="JASON"/>
</dbReference>
<feature type="region of interest" description="Disordered" evidence="1">
    <location>
        <begin position="95"/>
        <end position="124"/>
    </location>
</feature>
<keyword evidence="3" id="KW-1185">Reference proteome</keyword>
<dbReference type="GO" id="GO:0007142">
    <property type="term" value="P:male meiosis II"/>
    <property type="evidence" value="ECO:0007669"/>
    <property type="project" value="InterPro"/>
</dbReference>
<evidence type="ECO:0000313" key="3">
    <source>
        <dbReference type="Proteomes" id="UP000091857"/>
    </source>
</evidence>
<feature type="region of interest" description="Disordered" evidence="1">
    <location>
        <begin position="13"/>
        <end position="38"/>
    </location>
</feature>
<feature type="region of interest" description="Disordered" evidence="1">
    <location>
        <begin position="153"/>
        <end position="180"/>
    </location>
</feature>
<evidence type="ECO:0000313" key="2">
    <source>
        <dbReference type="EMBL" id="OAY55526.1"/>
    </source>
</evidence>
<evidence type="ECO:0000256" key="1">
    <source>
        <dbReference type="SAM" id="MobiDB-lite"/>
    </source>
</evidence>
<dbReference type="PANTHER" id="PTHR33318">
    <property type="entry name" value="ASPARTYL/GLUTAMYL-TRNA(ASN/GLN) AMIDOTRANSFERASE SUBUNIT"/>
    <property type="match status" value="1"/>
</dbReference>
<gene>
    <name evidence="2" type="ORF">MANES_03G160500v8</name>
</gene>
<feature type="compositionally biased region" description="Basic and acidic residues" evidence="1">
    <location>
        <begin position="99"/>
        <end position="111"/>
    </location>
</feature>
<dbReference type="AlphaFoldDB" id="A0A2C9W804"/>
<dbReference type="PANTHER" id="PTHR33318:SF16">
    <property type="entry name" value="FK506-BINDING NUCLEAR-LIKE PROTEIN"/>
    <property type="match status" value="1"/>
</dbReference>
<sequence length="356" mass="39861">MGCFIGCFGFSSKRKRRKPANRVQPGDHGFGSYEPLNSTSTVLDITGEPINSDSVLSKKHKEPLNCKIRKKVSFNLNVQSYEPISKEESTDYFWESEEEEKKVGISKETAKEGQSPSRSDGDSIATIMVSYPSNYRYRNCVDCYDEEDEIAYEESDLDDDDDDDSDEDEDDGSGGDIDDVRISQEELSEKFMSLSVSSNKRDSLTEFAEEKSENMNLNEGGLKSLGMNRNARARSQYVYSVLNPVENLSQWKAVKAKGMPPVKRQRKENIAALDQQARKPTPEIAVDASLSNWLFSADSCQSRATSITKSNNILVDAISSKKNSIEDMPILDNINLEASQQINCSNPLYNRLINLG</sequence>
<name>A0A2C9W804_MANES</name>
<organism evidence="2 3">
    <name type="scientific">Manihot esculenta</name>
    <name type="common">Cassava</name>
    <name type="synonym">Jatropha manihot</name>
    <dbReference type="NCBI Taxonomy" id="3983"/>
    <lineage>
        <taxon>Eukaryota</taxon>
        <taxon>Viridiplantae</taxon>
        <taxon>Streptophyta</taxon>
        <taxon>Embryophyta</taxon>
        <taxon>Tracheophyta</taxon>
        <taxon>Spermatophyta</taxon>
        <taxon>Magnoliopsida</taxon>
        <taxon>eudicotyledons</taxon>
        <taxon>Gunneridae</taxon>
        <taxon>Pentapetalae</taxon>
        <taxon>rosids</taxon>
        <taxon>fabids</taxon>
        <taxon>Malpighiales</taxon>
        <taxon>Euphorbiaceae</taxon>
        <taxon>Crotonoideae</taxon>
        <taxon>Manihoteae</taxon>
        <taxon>Manihot</taxon>
    </lineage>
</organism>
<reference evidence="3" key="1">
    <citation type="journal article" date="2016" name="Nat. Biotechnol.">
        <title>Sequencing wild and cultivated cassava and related species reveals extensive interspecific hybridization and genetic diversity.</title>
        <authorList>
            <person name="Bredeson J.V."/>
            <person name="Lyons J.B."/>
            <person name="Prochnik S.E."/>
            <person name="Wu G.A."/>
            <person name="Ha C.M."/>
            <person name="Edsinger-Gonzales E."/>
            <person name="Grimwood J."/>
            <person name="Schmutz J."/>
            <person name="Rabbi I.Y."/>
            <person name="Egesi C."/>
            <person name="Nauluvula P."/>
            <person name="Lebot V."/>
            <person name="Ndunguru J."/>
            <person name="Mkamilo G."/>
            <person name="Bart R.S."/>
            <person name="Setter T.L."/>
            <person name="Gleadow R.M."/>
            <person name="Kulakow P."/>
            <person name="Ferguson M.E."/>
            <person name="Rounsley S."/>
            <person name="Rokhsar D.S."/>
        </authorList>
    </citation>
    <scope>NUCLEOTIDE SEQUENCE [LARGE SCALE GENOMIC DNA]</scope>
    <source>
        <strain evidence="3">cv. AM560-2</strain>
    </source>
</reference>
<protein>
    <submittedName>
        <fullName evidence="2">Uncharacterized protein</fullName>
    </submittedName>
</protein>
<dbReference type="STRING" id="3983.A0A2C9W804"/>
<comment type="caution">
    <text evidence="2">The sequence shown here is derived from an EMBL/GenBank/DDBJ whole genome shotgun (WGS) entry which is preliminary data.</text>
</comment>
<dbReference type="EMBL" id="CM004389">
    <property type="protein sequence ID" value="OAY55526.1"/>
    <property type="molecule type" value="Genomic_DNA"/>
</dbReference>
<feature type="compositionally biased region" description="Acidic residues" evidence="1">
    <location>
        <begin position="153"/>
        <end position="177"/>
    </location>
</feature>
<proteinExistence type="predicted"/>
<dbReference type="OrthoDB" id="1695907at2759"/>
<dbReference type="Proteomes" id="UP000091857">
    <property type="component" value="Chromosome 3"/>
</dbReference>
<accession>A0A2C9W804</accession>
<dbReference type="Gramene" id="Manes.03G160500.1.v8.1">
    <property type="protein sequence ID" value="Manes.03G160500.1.v8.1.CDS"/>
    <property type="gene ID" value="Manes.03G160500.v8.1"/>
</dbReference>